<dbReference type="Gene3D" id="3.20.20.450">
    <property type="entry name" value="EAL domain"/>
    <property type="match status" value="1"/>
</dbReference>
<evidence type="ECO:0000313" key="2">
    <source>
        <dbReference type="EMBL" id="BCJ41938.1"/>
    </source>
</evidence>
<dbReference type="Proteomes" id="UP000676967">
    <property type="component" value="Chromosome"/>
</dbReference>
<sequence length="424" mass="46104">MTRNVTQTWDARAEPTELITRVLAERAVRPLFQPIVDLTTRHLIGVEALARGPAGSPLEFPDRLFEAAAQVDRLPELDQLCATRAHEIAQAPGAVVPPLVFINKEPAGADRPLSDELLARLTSISTYRYVLEFTERALAAHPSALLEVAARAHRTGGALALDDVGADRLSLAFLPLLEPEVVKLDMHLLRDPYSAQTIEITALVCGYAQRTGAAVVAEGIETEQDLLVARALGACWGQGWLFARPGPLSALREWPVHPSARLRAPRPELYRPEASPFNLASARHRARTGDRHFLDGLTEHVLRQLPFAGPYGVVLGAYTDPAVGRHWLPRLAASASTAALVAVSGPELDVPDPMPIRTSVNADLRDAETALVIVDPHVSVALCARRRSDETFDLVLTHDPDAVHAVARTLLHRLGPHQPLPVTR</sequence>
<dbReference type="InterPro" id="IPR001633">
    <property type="entry name" value="EAL_dom"/>
</dbReference>
<dbReference type="PROSITE" id="PS50883">
    <property type="entry name" value="EAL"/>
    <property type="match status" value="1"/>
</dbReference>
<dbReference type="RefSeq" id="WP_189336546.1">
    <property type="nucleotide sequence ID" value="NZ_AP023356.1"/>
</dbReference>
<gene>
    <name evidence="2" type="ORF">Aiant_25950</name>
</gene>
<dbReference type="InterPro" id="IPR050706">
    <property type="entry name" value="Cyclic-di-GMP_PDE-like"/>
</dbReference>
<protein>
    <recommendedName>
        <fullName evidence="1">EAL domain-containing protein</fullName>
    </recommendedName>
</protein>
<accession>A0ABN6CA52</accession>
<evidence type="ECO:0000313" key="3">
    <source>
        <dbReference type="Proteomes" id="UP000676967"/>
    </source>
</evidence>
<dbReference type="EMBL" id="AP023356">
    <property type="protein sequence ID" value="BCJ41938.1"/>
    <property type="molecule type" value="Genomic_DNA"/>
</dbReference>
<organism evidence="2 3">
    <name type="scientific">Actinoplanes ianthinogenes</name>
    <dbReference type="NCBI Taxonomy" id="122358"/>
    <lineage>
        <taxon>Bacteria</taxon>
        <taxon>Bacillati</taxon>
        <taxon>Actinomycetota</taxon>
        <taxon>Actinomycetes</taxon>
        <taxon>Micromonosporales</taxon>
        <taxon>Micromonosporaceae</taxon>
        <taxon>Actinoplanes</taxon>
    </lineage>
</organism>
<dbReference type="PANTHER" id="PTHR33121">
    <property type="entry name" value="CYCLIC DI-GMP PHOSPHODIESTERASE PDEF"/>
    <property type="match status" value="1"/>
</dbReference>
<proteinExistence type="predicted"/>
<dbReference type="Pfam" id="PF00563">
    <property type="entry name" value="EAL"/>
    <property type="match status" value="1"/>
</dbReference>
<evidence type="ECO:0000259" key="1">
    <source>
        <dbReference type="PROSITE" id="PS50883"/>
    </source>
</evidence>
<name>A0ABN6CA52_9ACTN</name>
<feature type="domain" description="EAL" evidence="1">
    <location>
        <begin position="12"/>
        <end position="259"/>
    </location>
</feature>
<reference evidence="2 3" key="1">
    <citation type="submission" date="2020-08" db="EMBL/GenBank/DDBJ databases">
        <title>Whole genome shotgun sequence of Actinoplanes ianthinogenes NBRC 13996.</title>
        <authorList>
            <person name="Komaki H."/>
            <person name="Tamura T."/>
        </authorList>
    </citation>
    <scope>NUCLEOTIDE SEQUENCE [LARGE SCALE GENOMIC DNA]</scope>
    <source>
        <strain evidence="2 3">NBRC 13996</strain>
    </source>
</reference>
<dbReference type="SUPFAM" id="SSF141868">
    <property type="entry name" value="EAL domain-like"/>
    <property type="match status" value="1"/>
</dbReference>
<dbReference type="CDD" id="cd01948">
    <property type="entry name" value="EAL"/>
    <property type="match status" value="1"/>
</dbReference>
<keyword evidence="3" id="KW-1185">Reference proteome</keyword>
<dbReference type="SMART" id="SM00052">
    <property type="entry name" value="EAL"/>
    <property type="match status" value="1"/>
</dbReference>
<dbReference type="InterPro" id="IPR035919">
    <property type="entry name" value="EAL_sf"/>
</dbReference>
<dbReference type="PANTHER" id="PTHR33121:SF76">
    <property type="entry name" value="SIGNALING PROTEIN"/>
    <property type="match status" value="1"/>
</dbReference>